<feature type="domain" description="EamA" evidence="8">
    <location>
        <begin position="7"/>
        <end position="140"/>
    </location>
</feature>
<evidence type="ECO:0000256" key="4">
    <source>
        <dbReference type="ARBA" id="ARBA00022692"/>
    </source>
</evidence>
<reference evidence="9 10" key="1">
    <citation type="journal article" date="2018" name="J. Microbiol.">
        <title>Bacillus spongiae sp. nov., isolated from sponge of Jeju Island.</title>
        <authorList>
            <person name="Lee G.E."/>
            <person name="Im W.T."/>
            <person name="Park J.S."/>
        </authorList>
    </citation>
    <scope>NUCLEOTIDE SEQUENCE [LARGE SCALE GENOMIC DNA]</scope>
    <source>
        <strain evidence="9 10">135PIL107-10</strain>
    </source>
</reference>
<name>A0ABU8HBD4_9BACI</name>
<evidence type="ECO:0000313" key="9">
    <source>
        <dbReference type="EMBL" id="MEI5906615.1"/>
    </source>
</evidence>
<sequence length="317" mass="35176">MSRTQLLAILAGVIGSILGGLSFLFLKNVVSVAPPLNILAYRFTIAFIVMSLLILFRIVKVHYGGKPVLPLIIFSIFQPVLAFSFQIYGMNYTTASEAGIITAIYPIIVLVLAALLLKERTSFVQKLSIFISVGGVVFIGWMSGVEGEGSLIGMTLIFLSAVFMALFTVFARKYSKQFTPMEMTYAMMFVGMVMFNILLFASQEQVNVEILYSLDFILPILYLSIPASLLTAFLINYAISQLSASQTGVFMNLATIVGVLSGVMILHEPFYIYHMIGTVLIIMGVIGVNLQFKPKELVKNENKEEKVYGYQNIFRKN</sequence>
<feature type="transmembrane region" description="Helical" evidence="7">
    <location>
        <begin position="249"/>
        <end position="266"/>
    </location>
</feature>
<dbReference type="Pfam" id="PF00892">
    <property type="entry name" value="EamA"/>
    <property type="match status" value="2"/>
</dbReference>
<evidence type="ECO:0000313" key="10">
    <source>
        <dbReference type="Proteomes" id="UP001312865"/>
    </source>
</evidence>
<feature type="transmembrane region" description="Helical" evidence="7">
    <location>
        <begin position="272"/>
        <end position="292"/>
    </location>
</feature>
<feature type="transmembrane region" description="Helical" evidence="7">
    <location>
        <begin position="216"/>
        <end position="237"/>
    </location>
</feature>
<feature type="transmembrane region" description="Helical" evidence="7">
    <location>
        <begin position="38"/>
        <end position="56"/>
    </location>
</feature>
<feature type="transmembrane region" description="Helical" evidence="7">
    <location>
        <begin position="183"/>
        <end position="201"/>
    </location>
</feature>
<organism evidence="9 10">
    <name type="scientific">Bacillus spongiae</name>
    <dbReference type="NCBI Taxonomy" id="2683610"/>
    <lineage>
        <taxon>Bacteria</taxon>
        <taxon>Bacillati</taxon>
        <taxon>Bacillota</taxon>
        <taxon>Bacilli</taxon>
        <taxon>Bacillales</taxon>
        <taxon>Bacillaceae</taxon>
        <taxon>Bacillus</taxon>
    </lineage>
</organism>
<feature type="transmembrane region" description="Helical" evidence="7">
    <location>
        <begin position="129"/>
        <end position="145"/>
    </location>
</feature>
<comment type="similarity">
    <text evidence="2">Belongs to the EamA transporter family.</text>
</comment>
<keyword evidence="5 7" id="KW-1133">Transmembrane helix</keyword>
<dbReference type="Proteomes" id="UP001312865">
    <property type="component" value="Unassembled WGS sequence"/>
</dbReference>
<evidence type="ECO:0000256" key="3">
    <source>
        <dbReference type="ARBA" id="ARBA00022475"/>
    </source>
</evidence>
<gene>
    <name evidence="9" type="ORF">WAK64_06035</name>
</gene>
<dbReference type="PANTHER" id="PTHR32322:SF18">
    <property type="entry name" value="S-ADENOSYLMETHIONINE_S-ADENOSYLHOMOCYSTEINE TRANSPORTER"/>
    <property type="match status" value="1"/>
</dbReference>
<evidence type="ECO:0000259" key="8">
    <source>
        <dbReference type="Pfam" id="PF00892"/>
    </source>
</evidence>
<dbReference type="SUPFAM" id="SSF103481">
    <property type="entry name" value="Multidrug resistance efflux transporter EmrE"/>
    <property type="match status" value="2"/>
</dbReference>
<accession>A0ABU8HBD4</accession>
<dbReference type="PANTHER" id="PTHR32322">
    <property type="entry name" value="INNER MEMBRANE TRANSPORTER"/>
    <property type="match status" value="1"/>
</dbReference>
<evidence type="ECO:0000256" key="5">
    <source>
        <dbReference type="ARBA" id="ARBA00022989"/>
    </source>
</evidence>
<dbReference type="EMBL" id="JBBAXC010000004">
    <property type="protein sequence ID" value="MEI5906615.1"/>
    <property type="molecule type" value="Genomic_DNA"/>
</dbReference>
<feature type="transmembrane region" description="Helical" evidence="7">
    <location>
        <begin position="68"/>
        <end position="88"/>
    </location>
</feature>
<dbReference type="InterPro" id="IPR000620">
    <property type="entry name" value="EamA_dom"/>
</dbReference>
<evidence type="ECO:0000256" key="2">
    <source>
        <dbReference type="ARBA" id="ARBA00007362"/>
    </source>
</evidence>
<comment type="caution">
    <text evidence="9">The sequence shown here is derived from an EMBL/GenBank/DDBJ whole genome shotgun (WGS) entry which is preliminary data.</text>
</comment>
<keyword evidence="6 7" id="KW-0472">Membrane</keyword>
<feature type="transmembrane region" description="Helical" evidence="7">
    <location>
        <begin position="151"/>
        <end position="171"/>
    </location>
</feature>
<feature type="transmembrane region" description="Helical" evidence="7">
    <location>
        <begin position="100"/>
        <end position="117"/>
    </location>
</feature>
<feature type="domain" description="EamA" evidence="8">
    <location>
        <begin position="152"/>
        <end position="289"/>
    </location>
</feature>
<protein>
    <submittedName>
        <fullName evidence="9">DMT family transporter</fullName>
    </submittedName>
</protein>
<proteinExistence type="inferred from homology"/>
<comment type="subcellular location">
    <subcellularLocation>
        <location evidence="1">Cell membrane</location>
        <topology evidence="1">Multi-pass membrane protein</topology>
    </subcellularLocation>
</comment>
<feature type="transmembrane region" description="Helical" evidence="7">
    <location>
        <begin position="7"/>
        <end position="26"/>
    </location>
</feature>
<evidence type="ECO:0000256" key="1">
    <source>
        <dbReference type="ARBA" id="ARBA00004651"/>
    </source>
</evidence>
<dbReference type="InterPro" id="IPR050638">
    <property type="entry name" value="AA-Vitamin_Transporters"/>
</dbReference>
<dbReference type="InterPro" id="IPR037185">
    <property type="entry name" value="EmrE-like"/>
</dbReference>
<evidence type="ECO:0000256" key="6">
    <source>
        <dbReference type="ARBA" id="ARBA00023136"/>
    </source>
</evidence>
<dbReference type="Gene3D" id="1.10.3730.20">
    <property type="match status" value="1"/>
</dbReference>
<evidence type="ECO:0000256" key="7">
    <source>
        <dbReference type="SAM" id="Phobius"/>
    </source>
</evidence>
<keyword evidence="4 7" id="KW-0812">Transmembrane</keyword>
<keyword evidence="10" id="KW-1185">Reference proteome</keyword>
<dbReference type="RefSeq" id="WP_336586053.1">
    <property type="nucleotide sequence ID" value="NZ_JBBAXC010000004.1"/>
</dbReference>
<keyword evidence="3" id="KW-1003">Cell membrane</keyword>